<dbReference type="GO" id="GO:0016491">
    <property type="term" value="F:oxidoreductase activity"/>
    <property type="evidence" value="ECO:0007669"/>
    <property type="project" value="UniProtKB-KW"/>
</dbReference>
<keyword evidence="7" id="KW-1185">Reference proteome</keyword>
<dbReference type="SUPFAM" id="SSF49503">
    <property type="entry name" value="Cupredoxins"/>
    <property type="match status" value="1"/>
</dbReference>
<dbReference type="Proteomes" id="UP000762676">
    <property type="component" value="Unassembled WGS sequence"/>
</dbReference>
<dbReference type="FunFam" id="2.60.40.420:FF:000045">
    <property type="entry name" value="Laccase 2"/>
    <property type="match status" value="1"/>
</dbReference>
<reference evidence="6 7" key="1">
    <citation type="journal article" date="2021" name="Elife">
        <title>Chloroplast acquisition without the gene transfer in kleptoplastic sea slugs, Plakobranchus ocellatus.</title>
        <authorList>
            <person name="Maeda T."/>
            <person name="Takahashi S."/>
            <person name="Yoshida T."/>
            <person name="Shimamura S."/>
            <person name="Takaki Y."/>
            <person name="Nagai Y."/>
            <person name="Toyoda A."/>
            <person name="Suzuki Y."/>
            <person name="Arimoto A."/>
            <person name="Ishii H."/>
            <person name="Satoh N."/>
            <person name="Nishiyama T."/>
            <person name="Hasebe M."/>
            <person name="Maruyama T."/>
            <person name="Minagawa J."/>
            <person name="Obokata J."/>
            <person name="Shigenobu S."/>
        </authorList>
    </citation>
    <scope>NUCLEOTIDE SEQUENCE [LARGE SCALE GENOMIC DNA]</scope>
</reference>
<dbReference type="InterPro" id="IPR045087">
    <property type="entry name" value="Cu-oxidase_fam"/>
</dbReference>
<dbReference type="PANTHER" id="PTHR11709:SF394">
    <property type="entry name" value="FI03373P-RELATED"/>
    <property type="match status" value="1"/>
</dbReference>
<dbReference type="InterPro" id="IPR001117">
    <property type="entry name" value="Cu-oxidase_2nd"/>
</dbReference>
<keyword evidence="3" id="KW-0560">Oxidoreductase</keyword>
<evidence type="ECO:0000256" key="2">
    <source>
        <dbReference type="ARBA" id="ARBA00022723"/>
    </source>
</evidence>
<dbReference type="PANTHER" id="PTHR11709">
    <property type="entry name" value="MULTI-COPPER OXIDASE"/>
    <property type="match status" value="1"/>
</dbReference>
<organism evidence="6 7">
    <name type="scientific">Elysia marginata</name>
    <dbReference type="NCBI Taxonomy" id="1093978"/>
    <lineage>
        <taxon>Eukaryota</taxon>
        <taxon>Metazoa</taxon>
        <taxon>Spiralia</taxon>
        <taxon>Lophotrochozoa</taxon>
        <taxon>Mollusca</taxon>
        <taxon>Gastropoda</taxon>
        <taxon>Heterobranchia</taxon>
        <taxon>Euthyneura</taxon>
        <taxon>Panpulmonata</taxon>
        <taxon>Sacoglossa</taxon>
        <taxon>Placobranchoidea</taxon>
        <taxon>Plakobranchidae</taxon>
        <taxon>Elysia</taxon>
    </lineage>
</organism>
<dbReference type="GO" id="GO:0005886">
    <property type="term" value="C:plasma membrane"/>
    <property type="evidence" value="ECO:0007669"/>
    <property type="project" value="TreeGrafter"/>
</dbReference>
<dbReference type="CDD" id="cd13884">
    <property type="entry name" value="CuRO_2_tcLCC_insect_like"/>
    <property type="match status" value="1"/>
</dbReference>
<dbReference type="EMBL" id="BMAT01007825">
    <property type="protein sequence ID" value="GFR72289.1"/>
    <property type="molecule type" value="Genomic_DNA"/>
</dbReference>
<evidence type="ECO:0000256" key="3">
    <source>
        <dbReference type="ARBA" id="ARBA00023002"/>
    </source>
</evidence>
<dbReference type="InterPro" id="IPR008972">
    <property type="entry name" value="Cupredoxin"/>
</dbReference>
<evidence type="ECO:0000256" key="4">
    <source>
        <dbReference type="ARBA" id="ARBA00023008"/>
    </source>
</evidence>
<keyword evidence="2" id="KW-0479">Metal-binding</keyword>
<evidence type="ECO:0000313" key="7">
    <source>
        <dbReference type="Proteomes" id="UP000762676"/>
    </source>
</evidence>
<evidence type="ECO:0000256" key="1">
    <source>
        <dbReference type="ARBA" id="ARBA00010609"/>
    </source>
</evidence>
<feature type="domain" description="Plastocyanin-like" evidence="5">
    <location>
        <begin position="19"/>
        <end position="124"/>
    </location>
</feature>
<dbReference type="Pfam" id="PF00394">
    <property type="entry name" value="Cu-oxidase"/>
    <property type="match status" value="1"/>
</dbReference>
<dbReference type="Gene3D" id="2.60.40.420">
    <property type="entry name" value="Cupredoxins - blue copper proteins"/>
    <property type="match status" value="1"/>
</dbReference>
<protein>
    <submittedName>
        <fullName evidence="6">Multicopper oxidase</fullName>
    </submittedName>
</protein>
<dbReference type="GO" id="GO:0006826">
    <property type="term" value="P:iron ion transport"/>
    <property type="evidence" value="ECO:0007669"/>
    <property type="project" value="TreeGrafter"/>
</dbReference>
<accession>A0AAV4FGY0</accession>
<evidence type="ECO:0000259" key="5">
    <source>
        <dbReference type="Pfam" id="PF00394"/>
    </source>
</evidence>
<comment type="similarity">
    <text evidence="1">Belongs to the multicopper oxidase family.</text>
</comment>
<dbReference type="GO" id="GO:0046872">
    <property type="term" value="F:metal ion binding"/>
    <property type="evidence" value="ECO:0007669"/>
    <property type="project" value="UniProtKB-KW"/>
</dbReference>
<keyword evidence="4" id="KW-0186">Copper</keyword>
<sequence length="150" mass="16940">MRGGEQTGKGKARAIGGFPIPYPEFHVKAGLRYRFRVIYSGILDCPIYVRVDNHKLIMISGDGSDFHPVQVDSFTIYSGERYDFILHTKRHNQHHNGSYWIRFKGHNSCMPRSIIQAAILRYNASGHDEPSGHVTYDNTVPAPGEVVRAV</sequence>
<name>A0AAV4FGY0_9GAST</name>
<evidence type="ECO:0000313" key="6">
    <source>
        <dbReference type="EMBL" id="GFR72289.1"/>
    </source>
</evidence>
<proteinExistence type="inferred from homology"/>
<gene>
    <name evidence="6" type="ORF">ElyMa_003836500</name>
</gene>
<dbReference type="AlphaFoldDB" id="A0AAV4FGY0"/>
<comment type="caution">
    <text evidence="6">The sequence shown here is derived from an EMBL/GenBank/DDBJ whole genome shotgun (WGS) entry which is preliminary data.</text>
</comment>